<feature type="transmembrane region" description="Helical" evidence="1">
    <location>
        <begin position="75"/>
        <end position="91"/>
    </location>
</feature>
<keyword evidence="1" id="KW-1133">Transmembrane helix</keyword>
<keyword evidence="4" id="KW-1185">Reference proteome</keyword>
<dbReference type="Pfam" id="PF07331">
    <property type="entry name" value="TctB"/>
    <property type="match status" value="1"/>
</dbReference>
<dbReference type="EMBL" id="JBHRSS010000007">
    <property type="protein sequence ID" value="MFC3105175.1"/>
    <property type="molecule type" value="Genomic_DNA"/>
</dbReference>
<feature type="transmembrane region" description="Helical" evidence="1">
    <location>
        <begin position="97"/>
        <end position="113"/>
    </location>
</feature>
<evidence type="ECO:0000256" key="1">
    <source>
        <dbReference type="SAM" id="Phobius"/>
    </source>
</evidence>
<accession>A0ABV7ETR1</accession>
<evidence type="ECO:0000313" key="3">
    <source>
        <dbReference type="EMBL" id="MFC3105175.1"/>
    </source>
</evidence>
<feature type="domain" description="DUF1468" evidence="2">
    <location>
        <begin position="14"/>
        <end position="142"/>
    </location>
</feature>
<sequence>MNSRKLDLIYGGTVVVAVLLVYWTSTQGARPPVPIANDPFWYPTILLVLIGGCAVVMSLQVILGQQVEAPAPVRWGKLAVAIGFSVFYLLTYERIGFVLDTLALIPLLGWFLGFRRPIILVIVSVGFTAAVWYSFDLLLHITPPGLGLPTF</sequence>
<evidence type="ECO:0000313" key="4">
    <source>
        <dbReference type="Proteomes" id="UP001595462"/>
    </source>
</evidence>
<name>A0ABV7ETR1_9GAMM</name>
<keyword evidence="1" id="KW-0472">Membrane</keyword>
<dbReference type="InterPro" id="IPR009936">
    <property type="entry name" value="DUF1468"/>
</dbReference>
<dbReference type="Proteomes" id="UP001595462">
    <property type="component" value="Unassembled WGS sequence"/>
</dbReference>
<protein>
    <submittedName>
        <fullName evidence="3">Tripartite tricarboxylate transporter TctB family protein</fullName>
    </submittedName>
</protein>
<comment type="caution">
    <text evidence="3">The sequence shown here is derived from an EMBL/GenBank/DDBJ whole genome shotgun (WGS) entry which is preliminary data.</text>
</comment>
<reference evidence="4" key="1">
    <citation type="journal article" date="2019" name="Int. J. Syst. Evol. Microbiol.">
        <title>The Global Catalogue of Microorganisms (GCM) 10K type strain sequencing project: providing services to taxonomists for standard genome sequencing and annotation.</title>
        <authorList>
            <consortium name="The Broad Institute Genomics Platform"/>
            <consortium name="The Broad Institute Genome Sequencing Center for Infectious Disease"/>
            <person name="Wu L."/>
            <person name="Ma J."/>
        </authorList>
    </citation>
    <scope>NUCLEOTIDE SEQUENCE [LARGE SCALE GENOMIC DNA]</scope>
    <source>
        <strain evidence="4">KCTC 52640</strain>
    </source>
</reference>
<evidence type="ECO:0000259" key="2">
    <source>
        <dbReference type="Pfam" id="PF07331"/>
    </source>
</evidence>
<feature type="transmembrane region" description="Helical" evidence="1">
    <location>
        <begin position="118"/>
        <end position="135"/>
    </location>
</feature>
<proteinExistence type="predicted"/>
<gene>
    <name evidence="3" type="ORF">ACFOSU_14935</name>
</gene>
<keyword evidence="1" id="KW-0812">Transmembrane</keyword>
<feature type="transmembrane region" description="Helical" evidence="1">
    <location>
        <begin position="7"/>
        <end position="25"/>
    </location>
</feature>
<organism evidence="3 4">
    <name type="scientific">Salinisphaera aquimarina</name>
    <dbReference type="NCBI Taxonomy" id="2094031"/>
    <lineage>
        <taxon>Bacteria</taxon>
        <taxon>Pseudomonadati</taxon>
        <taxon>Pseudomonadota</taxon>
        <taxon>Gammaproteobacteria</taxon>
        <taxon>Salinisphaerales</taxon>
        <taxon>Salinisphaeraceae</taxon>
        <taxon>Salinisphaera</taxon>
    </lineage>
</organism>
<feature type="transmembrane region" description="Helical" evidence="1">
    <location>
        <begin position="40"/>
        <end position="63"/>
    </location>
</feature>
<dbReference type="RefSeq" id="WP_380690735.1">
    <property type="nucleotide sequence ID" value="NZ_JBHRSS010000007.1"/>
</dbReference>